<evidence type="ECO:0000313" key="8">
    <source>
        <dbReference type="Proteomes" id="UP000324701"/>
    </source>
</evidence>
<feature type="domain" description="AMP-binding enzyme C-terminal" evidence="6">
    <location>
        <begin position="468"/>
        <end position="579"/>
    </location>
</feature>
<protein>
    <submittedName>
        <fullName evidence="7">AMP-binding protein</fullName>
    </submittedName>
</protein>
<dbReference type="InterPro" id="IPR040097">
    <property type="entry name" value="FAAL/FAAC"/>
</dbReference>
<dbReference type="GO" id="GO:0071766">
    <property type="term" value="P:Actinobacterium-type cell wall biogenesis"/>
    <property type="evidence" value="ECO:0007669"/>
    <property type="project" value="UniProtKB-ARBA"/>
</dbReference>
<dbReference type="NCBIfam" id="NF004509">
    <property type="entry name" value="PRK05850.1"/>
    <property type="match status" value="1"/>
</dbReference>
<dbReference type="Pfam" id="PF23024">
    <property type="entry name" value="AMP-dom_DIP2-like"/>
    <property type="match status" value="1"/>
</dbReference>
<keyword evidence="8" id="KW-1185">Reference proteome</keyword>
<evidence type="ECO:0000256" key="2">
    <source>
        <dbReference type="ARBA" id="ARBA00022598"/>
    </source>
</evidence>
<keyword evidence="3" id="KW-0276">Fatty acid metabolism</keyword>
<evidence type="ECO:0000313" key="7">
    <source>
        <dbReference type="EMBL" id="KAA1251980.1"/>
    </source>
</evidence>
<dbReference type="InterPro" id="IPR042099">
    <property type="entry name" value="ANL_N_sf"/>
</dbReference>
<name>A0A5B1BX41_MYCSI</name>
<organism evidence="7 8">
    <name type="scientific">Mycobacterium simiae</name>
    <name type="common">Mycobacterium habana</name>
    <dbReference type="NCBI Taxonomy" id="1784"/>
    <lineage>
        <taxon>Bacteria</taxon>
        <taxon>Bacillati</taxon>
        <taxon>Actinomycetota</taxon>
        <taxon>Actinomycetes</taxon>
        <taxon>Mycobacteriales</taxon>
        <taxon>Mycobacteriaceae</taxon>
        <taxon>Mycobacterium</taxon>
        <taxon>Mycobacterium simiae complex</taxon>
    </lineage>
</organism>
<feature type="domain" description="AMP-dependent synthetase/ligase" evidence="5">
    <location>
        <begin position="13"/>
        <end position="420"/>
    </location>
</feature>
<dbReference type="SUPFAM" id="SSF56801">
    <property type="entry name" value="Acetyl-CoA synthetase-like"/>
    <property type="match status" value="1"/>
</dbReference>
<gene>
    <name evidence="7" type="ORF">F0Q45_01100</name>
</gene>
<evidence type="ECO:0000256" key="4">
    <source>
        <dbReference type="ARBA" id="ARBA00023098"/>
    </source>
</evidence>
<dbReference type="GO" id="GO:0070566">
    <property type="term" value="F:adenylyltransferase activity"/>
    <property type="evidence" value="ECO:0007669"/>
    <property type="project" value="TreeGrafter"/>
</dbReference>
<keyword evidence="4" id="KW-0443">Lipid metabolism</keyword>
<comment type="similarity">
    <text evidence="1">Belongs to the ATP-dependent AMP-binding enzyme family.</text>
</comment>
<dbReference type="CDD" id="cd05931">
    <property type="entry name" value="FAAL"/>
    <property type="match status" value="1"/>
</dbReference>
<dbReference type="InterPro" id="IPR000873">
    <property type="entry name" value="AMP-dep_synth/lig_dom"/>
</dbReference>
<dbReference type="FunFam" id="3.30.300.30:FF:000016">
    <property type="entry name" value="Fatty-acid-CoA ligase FadD26"/>
    <property type="match status" value="1"/>
</dbReference>
<dbReference type="OrthoDB" id="3671040at2"/>
<dbReference type="PANTHER" id="PTHR22754:SF32">
    <property type="entry name" value="DISCO-INTERACTING PROTEIN 2"/>
    <property type="match status" value="1"/>
</dbReference>
<comment type="caution">
    <text evidence="7">The sequence shown here is derived from an EMBL/GenBank/DDBJ whole genome shotgun (WGS) entry which is preliminary data.</text>
</comment>
<evidence type="ECO:0000256" key="3">
    <source>
        <dbReference type="ARBA" id="ARBA00022832"/>
    </source>
</evidence>
<dbReference type="Gene3D" id="3.30.300.30">
    <property type="match status" value="1"/>
</dbReference>
<dbReference type="Gene3D" id="3.40.50.12780">
    <property type="entry name" value="N-terminal domain of ligase-like"/>
    <property type="match status" value="1"/>
</dbReference>
<dbReference type="Proteomes" id="UP000324701">
    <property type="component" value="Unassembled WGS sequence"/>
</dbReference>
<reference evidence="7 8" key="1">
    <citation type="submission" date="2019-09" db="EMBL/GenBank/DDBJ databases">
        <title>Report of infection by Mycobacterium simiae a patient suffering from pulmonary tuberculosis.</title>
        <authorList>
            <person name="Mohanty P.S."/>
            <person name="Bansal A.K."/>
            <person name="Singh H."/>
            <person name="Sharma S."/>
            <person name="Patil S.A."/>
            <person name="Upadhaya P."/>
            <person name="Singh P.K."/>
            <person name="Kumar D."/>
            <person name="Kumar S."/>
            <person name="Singh R.K."/>
            <person name="Chaudhary B."/>
        </authorList>
    </citation>
    <scope>NUCLEOTIDE SEQUENCE [LARGE SCALE GENOMIC DNA]</scope>
    <source>
        <strain evidence="7 8">JAL-560-SIM</strain>
    </source>
</reference>
<dbReference type="AlphaFoldDB" id="A0A5B1BX41"/>
<dbReference type="RefSeq" id="WP_149652147.1">
    <property type="nucleotide sequence ID" value="NZ_VTZN01000003.1"/>
</dbReference>
<dbReference type="InterPro" id="IPR045851">
    <property type="entry name" value="AMP-bd_C_sf"/>
</dbReference>
<evidence type="ECO:0000259" key="5">
    <source>
        <dbReference type="Pfam" id="PF00501"/>
    </source>
</evidence>
<dbReference type="EMBL" id="VTZN01000003">
    <property type="protein sequence ID" value="KAA1251980.1"/>
    <property type="molecule type" value="Genomic_DNA"/>
</dbReference>
<evidence type="ECO:0000256" key="1">
    <source>
        <dbReference type="ARBA" id="ARBA00006432"/>
    </source>
</evidence>
<proteinExistence type="inferred from homology"/>
<keyword evidence="2" id="KW-0436">Ligase</keyword>
<dbReference type="GO" id="GO:0005886">
    <property type="term" value="C:plasma membrane"/>
    <property type="evidence" value="ECO:0007669"/>
    <property type="project" value="TreeGrafter"/>
</dbReference>
<dbReference type="GO" id="GO:0016874">
    <property type="term" value="F:ligase activity"/>
    <property type="evidence" value="ECO:0007669"/>
    <property type="project" value="UniProtKB-KW"/>
</dbReference>
<evidence type="ECO:0000259" key="6">
    <source>
        <dbReference type="Pfam" id="PF23024"/>
    </source>
</evidence>
<dbReference type="FunFam" id="3.40.50.12780:FF:000013">
    <property type="entry name" value="Long-chain-fatty-acid--AMP ligase FadD32"/>
    <property type="match status" value="1"/>
</dbReference>
<dbReference type="InterPro" id="IPR025110">
    <property type="entry name" value="AMP-bd_C"/>
</dbReference>
<dbReference type="Pfam" id="PF00501">
    <property type="entry name" value="AMP-binding"/>
    <property type="match status" value="1"/>
</dbReference>
<dbReference type="GO" id="GO:0006633">
    <property type="term" value="P:fatty acid biosynthetic process"/>
    <property type="evidence" value="ECO:0007669"/>
    <property type="project" value="TreeGrafter"/>
</dbReference>
<sequence length="584" mass="63091">MAVVESSLPNVVRERASLQPNDIALTFIDYEQSSDGVEITLTWSQLYRRMLNLAAQLAQHGSTGDRALILAPQSLDYVVGFLASLHAGLVAVPLSVPQGGAHDERTTSVMADTSPAVVLTASSVVDNVREYVVPRPGQDPTAIIQVDTLDLDGRPGPAARAKYEQANPLYLQYTSGSTRTPAGVMVSNENMFANFEQIMSGFYGQYGKVAPVGSTVVSWLPFYHDLGFILGIILPILGGIPAKLTSPIHFLQRPARWMQLLGSNPLAFSAAPNFAYDLASRKTNDEDLAGLDLGDIHGIVSGAERVQPVSVRRFIDRFVPFGLDPKVIRPAYGMAEATVFVATRKAGEPPKIVDFDAQRLPEGQAVPVEAENDCTAPLVSYGTVDTQLVRIVDPDTRIQCPEGTVGEIWVHGQNVALGYWEKPDVSARTFGAAIANPSDGTPESPWLRTGDSGFLSDGELYIVGRLKDLLIVYGKNHSPDDIEATIQAISPDRCAAIAVPMDGIEKLVTIIEFRQKNESAEEAAERLGYVKRKVTSAISKSHGLSVADLVLVPQGSIPVTTSGKVRRAQCVELYRQAKFARLDA</sequence>
<accession>A0A5B1BX41</accession>
<dbReference type="PANTHER" id="PTHR22754">
    <property type="entry name" value="DISCO-INTERACTING PROTEIN 2 DIP2 -RELATED"/>
    <property type="match status" value="1"/>
</dbReference>